<evidence type="ECO:0000256" key="4">
    <source>
        <dbReference type="SAM" id="MobiDB-lite"/>
    </source>
</evidence>
<reference evidence="7" key="1">
    <citation type="submission" date="2024-04" db="EMBL/GenBank/DDBJ databases">
        <title>Salinicola lusitanus LLJ914,a marine bacterium isolated from the Okinawa Trough.</title>
        <authorList>
            <person name="Li J."/>
        </authorList>
    </citation>
    <scope>NUCLEOTIDE SEQUENCE [LARGE SCALE GENOMIC DNA]</scope>
</reference>
<feature type="region of interest" description="Disordered" evidence="4">
    <location>
        <begin position="680"/>
        <end position="711"/>
    </location>
</feature>
<sequence length="722" mass="83547">MDETYASELRIAMFGKRFEDMITLTDFLFEQKASKPNSKVNLTALLQQCVHGSWNDRKLTIYKIKNKDSAKIEPEIRQCVASCSPGPNVLLLLIDPSNFSESDSEKLQHTLSCFDKNAFEYAIVVTTKQSCSNEFAEEIKRKCNNRHHRIVLVDEACPGEEILEFMQKVQNLVNQNDGKHLSLKETSESGQEGRHEAQLKDKQQTQEKTDTLHFSPHSTVDDITPKNSSYTRNKSKSLLAPTNQLNLPLTKNRSQSVMSPWNGSNYRAENLNIVLCGRFEELKMIASHHILKHVDQGKVSVVDLPALSDMHPNDAKIEANRSVLACSPEGVHAFALVLPVGPGSLNDKQEVEALLKFYGAHVKAFTMILFVVDSEPAAAQVEIYAKYYTQITTLCRICEGRSFTLNINESERVPELLRMVRCMSQRPFEMSNYSLYSQRQSLRITEEQTNQWWTETNVGVEVTLNPPEHAAPPAKLDLSEVTIKIDEMRKEMKLWEERTEKWWTERHEKEERLRSEEWERQRTYVEEQLRIEKEWREKLISQINAMNGENKSEFTRHVNELHESYTEVVKEAVNTIDVTFPEELNKWRLLYVLKDKKYRMNFDLLTEKHKNEMTTLYKTCKGDEAEFLSQKHTLLNTHKKETKMWLRDREPRAVKLKSCIMIFYLQLHLLLQLRRQPSQTSNCTCSSSQGPDRVKPPTAPAPPAKTPNKPNLQLHLLLQLRN</sequence>
<organism evidence="6 7">
    <name type="scientific">Mugilogobius chulae</name>
    <name type="common">yellowstripe goby</name>
    <dbReference type="NCBI Taxonomy" id="88201"/>
    <lineage>
        <taxon>Eukaryota</taxon>
        <taxon>Metazoa</taxon>
        <taxon>Chordata</taxon>
        <taxon>Craniata</taxon>
        <taxon>Vertebrata</taxon>
        <taxon>Euteleostomi</taxon>
        <taxon>Actinopterygii</taxon>
        <taxon>Neopterygii</taxon>
        <taxon>Teleostei</taxon>
        <taxon>Neoteleostei</taxon>
        <taxon>Acanthomorphata</taxon>
        <taxon>Gobiaria</taxon>
        <taxon>Gobiiformes</taxon>
        <taxon>Gobioidei</taxon>
        <taxon>Gobiidae</taxon>
        <taxon>Gobionellinae</taxon>
        <taxon>Mugilogobius</taxon>
    </lineage>
</organism>
<evidence type="ECO:0000313" key="6">
    <source>
        <dbReference type="EMBL" id="KAK7933348.1"/>
    </source>
</evidence>
<evidence type="ECO:0000256" key="3">
    <source>
        <dbReference type="ARBA" id="ARBA00023134"/>
    </source>
</evidence>
<evidence type="ECO:0000256" key="1">
    <source>
        <dbReference type="ARBA" id="ARBA00008535"/>
    </source>
</evidence>
<dbReference type="Gene3D" id="3.40.50.300">
    <property type="entry name" value="P-loop containing nucleotide triphosphate hydrolases"/>
    <property type="match status" value="2"/>
</dbReference>
<keyword evidence="7" id="KW-1185">Reference proteome</keyword>
<dbReference type="GO" id="GO:0005525">
    <property type="term" value="F:GTP binding"/>
    <property type="evidence" value="ECO:0007669"/>
    <property type="project" value="UniProtKB-KW"/>
</dbReference>
<dbReference type="InterPro" id="IPR006703">
    <property type="entry name" value="G_AIG1"/>
</dbReference>
<feature type="compositionally biased region" description="Low complexity" evidence="4">
    <location>
        <begin position="680"/>
        <end position="689"/>
    </location>
</feature>
<keyword evidence="3" id="KW-0342">GTP-binding</keyword>
<dbReference type="InterPro" id="IPR027417">
    <property type="entry name" value="P-loop_NTPase"/>
</dbReference>
<gene>
    <name evidence="6" type="ORF">WMY93_004244</name>
</gene>
<comment type="similarity">
    <text evidence="1">Belongs to the TRAFAC class TrmE-Era-EngA-EngB-Septin-like GTPase superfamily. AIG1/Toc34/Toc159-like paraseptin GTPase family. IAN subfamily.</text>
</comment>
<dbReference type="InterPro" id="IPR045058">
    <property type="entry name" value="GIMA/IAN/Toc"/>
</dbReference>
<feature type="compositionally biased region" description="Basic and acidic residues" evidence="4">
    <location>
        <begin position="184"/>
        <end position="211"/>
    </location>
</feature>
<dbReference type="Proteomes" id="UP001460270">
    <property type="component" value="Unassembled WGS sequence"/>
</dbReference>
<dbReference type="PANTHER" id="PTHR10903">
    <property type="entry name" value="GTPASE, IMAP FAMILY MEMBER-RELATED"/>
    <property type="match status" value="1"/>
</dbReference>
<feature type="domain" description="AIG1-type G" evidence="5">
    <location>
        <begin position="68"/>
        <end position="189"/>
    </location>
</feature>
<feature type="region of interest" description="Disordered" evidence="4">
    <location>
        <begin position="184"/>
        <end position="233"/>
    </location>
</feature>
<dbReference type="Pfam" id="PF04548">
    <property type="entry name" value="AIG1"/>
    <property type="match status" value="2"/>
</dbReference>
<accession>A0AAW0PRS1</accession>
<evidence type="ECO:0000313" key="7">
    <source>
        <dbReference type="Proteomes" id="UP001460270"/>
    </source>
</evidence>
<proteinExistence type="inferred from homology"/>
<evidence type="ECO:0000256" key="2">
    <source>
        <dbReference type="ARBA" id="ARBA00022741"/>
    </source>
</evidence>
<protein>
    <recommendedName>
        <fullName evidence="5">AIG1-type G domain-containing protein</fullName>
    </recommendedName>
</protein>
<keyword evidence="2" id="KW-0547">Nucleotide-binding</keyword>
<dbReference type="AlphaFoldDB" id="A0AAW0PRS1"/>
<evidence type="ECO:0000259" key="5">
    <source>
        <dbReference type="Pfam" id="PF04548"/>
    </source>
</evidence>
<name>A0AAW0PRS1_9GOBI</name>
<dbReference type="EMBL" id="JBBPFD010000003">
    <property type="protein sequence ID" value="KAK7933348.1"/>
    <property type="molecule type" value="Genomic_DNA"/>
</dbReference>
<dbReference type="PANTHER" id="PTHR10903:SF188">
    <property type="entry name" value="GTPASE IMAP FAMILY MEMBER 2-LIKE-RELATED"/>
    <property type="match status" value="1"/>
</dbReference>
<feature type="domain" description="AIG1-type G" evidence="5">
    <location>
        <begin position="294"/>
        <end position="449"/>
    </location>
</feature>
<comment type="caution">
    <text evidence="6">The sequence shown here is derived from an EMBL/GenBank/DDBJ whole genome shotgun (WGS) entry which is preliminary data.</text>
</comment>